<sequence>MTTKRTYQIGNGARSGINLPAFYVASPTLNSGHGKVKRSGQYWQEALQFLIPRKVDQGRGDPVMGGWEIEGSSCLACVHSQTQLSIVTRSVVLSLSSQLYRSSSFNSSGRSSTCDTADDMYSDVSLEEDVLDLNHKRGGPKRDPAHRDNGVRVI</sequence>
<feature type="region of interest" description="Disordered" evidence="1">
    <location>
        <begin position="134"/>
        <end position="154"/>
    </location>
</feature>
<reference evidence="2" key="1">
    <citation type="submission" date="2020-11" db="EMBL/GenBank/DDBJ databases">
        <authorList>
            <person name="Tran Van P."/>
        </authorList>
    </citation>
    <scope>NUCLEOTIDE SEQUENCE</scope>
</reference>
<organism evidence="2">
    <name type="scientific">Timema douglasi</name>
    <name type="common">Walking stick</name>
    <dbReference type="NCBI Taxonomy" id="61478"/>
    <lineage>
        <taxon>Eukaryota</taxon>
        <taxon>Metazoa</taxon>
        <taxon>Ecdysozoa</taxon>
        <taxon>Arthropoda</taxon>
        <taxon>Hexapoda</taxon>
        <taxon>Insecta</taxon>
        <taxon>Pterygota</taxon>
        <taxon>Neoptera</taxon>
        <taxon>Polyneoptera</taxon>
        <taxon>Phasmatodea</taxon>
        <taxon>Timematodea</taxon>
        <taxon>Timematoidea</taxon>
        <taxon>Timematidae</taxon>
        <taxon>Timema</taxon>
    </lineage>
</organism>
<gene>
    <name evidence="2" type="ORF">TDIB3V08_LOCUS819</name>
</gene>
<protein>
    <submittedName>
        <fullName evidence="2">Uncharacterized protein</fullName>
    </submittedName>
</protein>
<accession>A0A7R8VBH1</accession>
<evidence type="ECO:0000256" key="1">
    <source>
        <dbReference type="SAM" id="MobiDB-lite"/>
    </source>
</evidence>
<evidence type="ECO:0000313" key="2">
    <source>
        <dbReference type="EMBL" id="CAD7194393.1"/>
    </source>
</evidence>
<name>A0A7R8VBH1_TIMDO</name>
<proteinExistence type="predicted"/>
<dbReference type="AlphaFoldDB" id="A0A7R8VBH1"/>
<dbReference type="EMBL" id="OA564470">
    <property type="protein sequence ID" value="CAD7194393.1"/>
    <property type="molecule type" value="Genomic_DNA"/>
</dbReference>